<keyword evidence="4" id="KW-0456">Lyase</keyword>
<evidence type="ECO:0000256" key="4">
    <source>
        <dbReference type="ARBA" id="ARBA00023239"/>
    </source>
</evidence>
<dbReference type="GO" id="GO:0008124">
    <property type="term" value="F:4-alpha-hydroxytetrahydrobiopterin dehydratase activity"/>
    <property type="evidence" value="ECO:0007669"/>
    <property type="project" value="UniProtKB-EC"/>
</dbReference>
<dbReference type="GO" id="GO:0009536">
    <property type="term" value="C:plastid"/>
    <property type="evidence" value="ECO:0007669"/>
    <property type="project" value="TreeGrafter"/>
</dbReference>
<evidence type="ECO:0000313" key="6">
    <source>
        <dbReference type="Proteomes" id="UP001141806"/>
    </source>
</evidence>
<dbReference type="OrthoDB" id="277398at2759"/>
<evidence type="ECO:0000313" key="5">
    <source>
        <dbReference type="EMBL" id="KAJ4952137.1"/>
    </source>
</evidence>
<dbReference type="EMBL" id="JAMYWD010000012">
    <property type="protein sequence ID" value="KAJ4952137.1"/>
    <property type="molecule type" value="Genomic_DNA"/>
</dbReference>
<sequence length="290" mass="32288">MATSQLCFSASLITAPLSSSSSNPKRFQERQTLFFVGLTSKNSLLELSNPSGRGKWVRHQAQGGDLLGDFGSRDPFPAEIESGFADKVLGNVDTEHKILIPNISALSLSQQVCSPVYASQPPMSEEDAKKLLKKVIGWRLIEEERSLRLQCLWKLRDFKCGVELINRIYKAVEATGHYPNLHLEQANQVRAELQTASIGGLSMNDFILLFKYHSYTSIWDKCTLSPCCSANSFRVVGTLAFNVTESLIMKKAGCCCNMFGQALFHFLRVLAFGMATKLWKVTCRAQISFT</sequence>
<organism evidence="5 6">
    <name type="scientific">Protea cynaroides</name>
    <dbReference type="NCBI Taxonomy" id="273540"/>
    <lineage>
        <taxon>Eukaryota</taxon>
        <taxon>Viridiplantae</taxon>
        <taxon>Streptophyta</taxon>
        <taxon>Embryophyta</taxon>
        <taxon>Tracheophyta</taxon>
        <taxon>Spermatophyta</taxon>
        <taxon>Magnoliopsida</taxon>
        <taxon>Proteales</taxon>
        <taxon>Proteaceae</taxon>
        <taxon>Protea</taxon>
    </lineage>
</organism>
<protein>
    <recommendedName>
        <fullName evidence="3">4a-hydroxytetrahydrobiopterin dehydratase</fullName>
        <ecNumber evidence="3">4.2.1.96</ecNumber>
    </recommendedName>
</protein>
<keyword evidence="6" id="KW-1185">Reference proteome</keyword>
<dbReference type="AlphaFoldDB" id="A0A9Q0GUD5"/>
<dbReference type="InterPro" id="IPR036428">
    <property type="entry name" value="PCD_sf"/>
</dbReference>
<dbReference type="Pfam" id="PF01329">
    <property type="entry name" value="Pterin_4a"/>
    <property type="match status" value="1"/>
</dbReference>
<comment type="similarity">
    <text evidence="2">Belongs to the pterin-4-alpha-carbinolamine dehydratase family.</text>
</comment>
<dbReference type="PANTHER" id="PTHR12599:SF8">
    <property type="entry name" value="PTERIN-4-ALPHA-CARBINOLAMINE DEHYDRATASE, CHLOROPLASTIC-RELATED"/>
    <property type="match status" value="1"/>
</dbReference>
<dbReference type="GO" id="GO:0006729">
    <property type="term" value="P:tetrahydrobiopterin biosynthetic process"/>
    <property type="evidence" value="ECO:0007669"/>
    <property type="project" value="InterPro"/>
</dbReference>
<proteinExistence type="inferred from homology"/>
<dbReference type="InterPro" id="IPR001533">
    <property type="entry name" value="Pterin_deHydtase"/>
</dbReference>
<name>A0A9Q0GUD5_9MAGN</name>
<dbReference type="PANTHER" id="PTHR12599">
    <property type="entry name" value="PTERIN-4-ALPHA-CARBINOLAMINE DEHYDRATASE"/>
    <property type="match status" value="1"/>
</dbReference>
<comment type="catalytic activity">
    <reaction evidence="1">
        <text>(4aS,6R)-4a-hydroxy-L-erythro-5,6,7,8-tetrahydrobiopterin = (6R)-L-erythro-6,7-dihydrobiopterin + H2O</text>
        <dbReference type="Rhea" id="RHEA:11920"/>
        <dbReference type="ChEBI" id="CHEBI:15377"/>
        <dbReference type="ChEBI" id="CHEBI:15642"/>
        <dbReference type="ChEBI" id="CHEBI:43120"/>
        <dbReference type="EC" id="4.2.1.96"/>
    </reaction>
</comment>
<reference evidence="5" key="1">
    <citation type="journal article" date="2023" name="Plant J.">
        <title>The genome of the king protea, Protea cynaroides.</title>
        <authorList>
            <person name="Chang J."/>
            <person name="Duong T.A."/>
            <person name="Schoeman C."/>
            <person name="Ma X."/>
            <person name="Roodt D."/>
            <person name="Barker N."/>
            <person name="Li Z."/>
            <person name="Van de Peer Y."/>
            <person name="Mizrachi E."/>
        </authorList>
    </citation>
    <scope>NUCLEOTIDE SEQUENCE</scope>
    <source>
        <tissue evidence="5">Young leaves</tissue>
    </source>
</reference>
<dbReference type="SUPFAM" id="SSF55248">
    <property type="entry name" value="PCD-like"/>
    <property type="match status" value="1"/>
</dbReference>
<dbReference type="Gene3D" id="3.30.1360.20">
    <property type="entry name" value="Transcriptional coactivator/pterin dehydratase"/>
    <property type="match status" value="1"/>
</dbReference>
<evidence type="ECO:0000256" key="1">
    <source>
        <dbReference type="ARBA" id="ARBA00001554"/>
    </source>
</evidence>
<accession>A0A9Q0GUD5</accession>
<gene>
    <name evidence="5" type="ORF">NE237_028969</name>
</gene>
<comment type="caution">
    <text evidence="5">The sequence shown here is derived from an EMBL/GenBank/DDBJ whole genome shotgun (WGS) entry which is preliminary data.</text>
</comment>
<dbReference type="EC" id="4.2.1.96" evidence="3"/>
<dbReference type="Proteomes" id="UP001141806">
    <property type="component" value="Unassembled WGS sequence"/>
</dbReference>
<evidence type="ECO:0000256" key="2">
    <source>
        <dbReference type="ARBA" id="ARBA00006472"/>
    </source>
</evidence>
<evidence type="ECO:0000256" key="3">
    <source>
        <dbReference type="ARBA" id="ARBA00013252"/>
    </source>
</evidence>